<dbReference type="Ensembl" id="ENSPNAT00000035400.2">
    <property type="protein sequence ID" value="ENSPNAP00000009652.2"/>
    <property type="gene ID" value="ENSPNAG00000015133.2"/>
</dbReference>
<reference evidence="7 8" key="1">
    <citation type="submission" date="2020-10" db="EMBL/GenBank/DDBJ databases">
        <title>Pygocentrus nattereri (red-bellied piranha) genome, fPygNat1, primary haplotype.</title>
        <authorList>
            <person name="Myers G."/>
            <person name="Meyer A."/>
            <person name="Karagic N."/>
            <person name="Pippel M."/>
            <person name="Winkler S."/>
            <person name="Tracey A."/>
            <person name="Wood J."/>
            <person name="Formenti G."/>
            <person name="Howe K."/>
            <person name="Fedrigo O."/>
            <person name="Jarvis E.D."/>
        </authorList>
    </citation>
    <scope>NUCLEOTIDE SEQUENCE [LARGE SCALE GENOMIC DNA]</scope>
</reference>
<evidence type="ECO:0000256" key="4">
    <source>
        <dbReference type="ARBA" id="ARBA00023180"/>
    </source>
</evidence>
<dbReference type="AlphaFoldDB" id="A0A3B4CCH7"/>
<dbReference type="Gene3D" id="2.60.40.10">
    <property type="entry name" value="Immunoglobulins"/>
    <property type="match status" value="1"/>
</dbReference>
<evidence type="ECO:0000256" key="5">
    <source>
        <dbReference type="SAM" id="SignalP"/>
    </source>
</evidence>
<evidence type="ECO:0000313" key="7">
    <source>
        <dbReference type="Ensembl" id="ENSPNAP00000009652.2"/>
    </source>
</evidence>
<dbReference type="Proteomes" id="UP001501920">
    <property type="component" value="Chromosome 19"/>
</dbReference>
<dbReference type="PANTHER" id="PTHR12080">
    <property type="entry name" value="SIGNALING LYMPHOCYTIC ACTIVATION MOLECULE"/>
    <property type="match status" value="1"/>
</dbReference>
<dbReference type="InterPro" id="IPR036179">
    <property type="entry name" value="Ig-like_dom_sf"/>
</dbReference>
<dbReference type="GeneTree" id="ENSGT01030000234540"/>
<sequence>IVLNNIILMCITCRSLLILVGGSLQLDTQNPVPDFDDLFWVFNRTNNVLKYSRKQKEVTFFSHYEGRVEFNEETYSLTLKNLQKTDSGLYEAQASGDNVTRVAEYRLSVLDPVEAPVLTYQLNRDTCNITLTCRGHDLSIHSSCSKETCEEKEVTSPGGIALSLSVNGSTIICNHSNPVSWKTHVLELKELKGLCADEGKNDRIPSIMSQSGCLLFYCPVNRLRPYLLDAVKSLISKYFVPCEHVMRLVSCRFQAHKDTQSKGSLRQLKSTIYKLLTVHPQQRTV</sequence>
<dbReference type="GO" id="GO:0016020">
    <property type="term" value="C:membrane"/>
    <property type="evidence" value="ECO:0007669"/>
    <property type="project" value="UniProtKB-SubCell"/>
</dbReference>
<organism evidence="7 8">
    <name type="scientific">Pygocentrus nattereri</name>
    <name type="common">Red-bellied piranha</name>
    <dbReference type="NCBI Taxonomy" id="42514"/>
    <lineage>
        <taxon>Eukaryota</taxon>
        <taxon>Metazoa</taxon>
        <taxon>Chordata</taxon>
        <taxon>Craniata</taxon>
        <taxon>Vertebrata</taxon>
        <taxon>Euteleostomi</taxon>
        <taxon>Actinopterygii</taxon>
        <taxon>Neopterygii</taxon>
        <taxon>Teleostei</taxon>
        <taxon>Ostariophysi</taxon>
        <taxon>Characiformes</taxon>
        <taxon>Characoidei</taxon>
        <taxon>Pygocentrus</taxon>
    </lineage>
</organism>
<dbReference type="PANTHER" id="PTHR12080:SF56">
    <property type="entry name" value="NATURAL KILLER CELL RECEPTOR 2B4"/>
    <property type="match status" value="1"/>
</dbReference>
<proteinExistence type="predicted"/>
<accession>A0A3B4CCH7</accession>
<evidence type="ECO:0000256" key="2">
    <source>
        <dbReference type="ARBA" id="ARBA00022729"/>
    </source>
</evidence>
<dbReference type="InterPro" id="IPR013783">
    <property type="entry name" value="Ig-like_fold"/>
</dbReference>
<evidence type="ECO:0000256" key="1">
    <source>
        <dbReference type="ARBA" id="ARBA00004370"/>
    </source>
</evidence>
<keyword evidence="8" id="KW-1185">Reference proteome</keyword>
<evidence type="ECO:0000256" key="3">
    <source>
        <dbReference type="ARBA" id="ARBA00023136"/>
    </source>
</evidence>
<protein>
    <recommendedName>
        <fullName evidence="6">Immunoglobulin V-set domain-containing protein</fullName>
    </recommendedName>
</protein>
<feature type="domain" description="Immunoglobulin V-set" evidence="6">
    <location>
        <begin position="20"/>
        <end position="109"/>
    </location>
</feature>
<reference evidence="7" key="3">
    <citation type="submission" date="2025-09" db="UniProtKB">
        <authorList>
            <consortium name="Ensembl"/>
        </authorList>
    </citation>
    <scope>IDENTIFICATION</scope>
</reference>
<keyword evidence="2 5" id="KW-0732">Signal</keyword>
<keyword evidence="3" id="KW-0472">Membrane</keyword>
<keyword evidence="4" id="KW-0325">Glycoprotein</keyword>
<dbReference type="Pfam" id="PF07686">
    <property type="entry name" value="V-set"/>
    <property type="match status" value="1"/>
</dbReference>
<feature type="signal peptide" evidence="5">
    <location>
        <begin position="1"/>
        <end position="25"/>
    </location>
</feature>
<comment type="subcellular location">
    <subcellularLocation>
        <location evidence="1">Membrane</location>
    </subcellularLocation>
</comment>
<dbReference type="InterPro" id="IPR015631">
    <property type="entry name" value="CD2/SLAM_rcpt"/>
</dbReference>
<reference evidence="7" key="2">
    <citation type="submission" date="2025-08" db="UniProtKB">
        <authorList>
            <consortium name="Ensembl"/>
        </authorList>
    </citation>
    <scope>IDENTIFICATION</scope>
</reference>
<name>A0A3B4CCH7_PYGNA</name>
<evidence type="ECO:0000313" key="8">
    <source>
        <dbReference type="Proteomes" id="UP001501920"/>
    </source>
</evidence>
<evidence type="ECO:0000259" key="6">
    <source>
        <dbReference type="Pfam" id="PF07686"/>
    </source>
</evidence>
<dbReference type="SUPFAM" id="SSF48726">
    <property type="entry name" value="Immunoglobulin"/>
    <property type="match status" value="1"/>
</dbReference>
<feature type="chain" id="PRO_5043646731" description="Immunoglobulin V-set domain-containing protein" evidence="5">
    <location>
        <begin position="26"/>
        <end position="285"/>
    </location>
</feature>
<dbReference type="InterPro" id="IPR013106">
    <property type="entry name" value="Ig_V-set"/>
</dbReference>